<dbReference type="Proteomes" id="UP001372338">
    <property type="component" value="Unassembled WGS sequence"/>
</dbReference>
<evidence type="ECO:0000313" key="1">
    <source>
        <dbReference type="EMBL" id="KAK7251802.1"/>
    </source>
</evidence>
<evidence type="ECO:0000313" key="3">
    <source>
        <dbReference type="Proteomes" id="UP001372338"/>
    </source>
</evidence>
<sequence>MHQQIASKCIVLMQANAMHQQIPSPKISAFSCSSSSSTFLTPFYFSSSNSPLCKVKFFFFKSIIISREFFLIFSDS</sequence>
<organism evidence="2 3">
    <name type="scientific">Crotalaria pallida</name>
    <name type="common">Smooth rattlebox</name>
    <name type="synonym">Crotalaria striata</name>
    <dbReference type="NCBI Taxonomy" id="3830"/>
    <lineage>
        <taxon>Eukaryota</taxon>
        <taxon>Viridiplantae</taxon>
        <taxon>Streptophyta</taxon>
        <taxon>Embryophyta</taxon>
        <taxon>Tracheophyta</taxon>
        <taxon>Spermatophyta</taxon>
        <taxon>Magnoliopsida</taxon>
        <taxon>eudicotyledons</taxon>
        <taxon>Gunneridae</taxon>
        <taxon>Pentapetalae</taxon>
        <taxon>rosids</taxon>
        <taxon>fabids</taxon>
        <taxon>Fabales</taxon>
        <taxon>Fabaceae</taxon>
        <taxon>Papilionoideae</taxon>
        <taxon>50 kb inversion clade</taxon>
        <taxon>genistoids sensu lato</taxon>
        <taxon>core genistoids</taxon>
        <taxon>Crotalarieae</taxon>
        <taxon>Crotalaria</taxon>
    </lineage>
</organism>
<gene>
    <name evidence="1" type="ORF">RIF29_35334</name>
    <name evidence="2" type="ORF">RIF29_35336</name>
</gene>
<evidence type="ECO:0000313" key="2">
    <source>
        <dbReference type="EMBL" id="KAK7251803.1"/>
    </source>
</evidence>
<proteinExistence type="predicted"/>
<reference evidence="2 3" key="1">
    <citation type="submission" date="2024-01" db="EMBL/GenBank/DDBJ databases">
        <title>The genomes of 5 underutilized Papilionoideae crops provide insights into root nodulation and disease resistanc.</title>
        <authorList>
            <person name="Yuan L."/>
        </authorList>
    </citation>
    <scope>NUCLEOTIDE SEQUENCE [LARGE SCALE GENOMIC DNA]</scope>
    <source>
        <strain evidence="2">ZHUSHIDOU_FW_LH</strain>
        <tissue evidence="2">Leaf</tissue>
    </source>
</reference>
<dbReference type="AlphaFoldDB" id="A0AAN9EFI8"/>
<dbReference type="EMBL" id="JAYWIO010000007">
    <property type="protein sequence ID" value="KAK7251802.1"/>
    <property type="molecule type" value="Genomic_DNA"/>
</dbReference>
<comment type="caution">
    <text evidence="2">The sequence shown here is derived from an EMBL/GenBank/DDBJ whole genome shotgun (WGS) entry which is preliminary data.</text>
</comment>
<accession>A0AAN9EFI8</accession>
<keyword evidence="3" id="KW-1185">Reference proteome</keyword>
<name>A0AAN9EFI8_CROPI</name>
<protein>
    <submittedName>
        <fullName evidence="2">Uncharacterized protein</fullName>
    </submittedName>
</protein>
<dbReference type="EMBL" id="JAYWIO010000007">
    <property type="protein sequence ID" value="KAK7251803.1"/>
    <property type="molecule type" value="Genomic_DNA"/>
</dbReference>